<keyword evidence="6" id="KW-0479">Metal-binding</keyword>
<dbReference type="InterPro" id="IPR022398">
    <property type="entry name" value="Peptidase_S8_His-AS"/>
</dbReference>
<feature type="active site" description="Charge relay system" evidence="11">
    <location>
        <position position="134"/>
    </location>
</feature>
<dbReference type="Gene3D" id="3.30.70.80">
    <property type="entry name" value="Peptidase S8 propeptide/proteinase inhibitor I9"/>
    <property type="match status" value="1"/>
</dbReference>
<dbReference type="PROSITE" id="PS51892">
    <property type="entry name" value="SUBTILASE"/>
    <property type="match status" value="1"/>
</dbReference>
<comment type="similarity">
    <text evidence="3 11 12">Belongs to the peptidase S8 family.</text>
</comment>
<evidence type="ECO:0000256" key="8">
    <source>
        <dbReference type="ARBA" id="ARBA00022801"/>
    </source>
</evidence>
<name>A0A2P6MHN0_ALKUR</name>
<feature type="domain" description="SLH" evidence="14">
    <location>
        <begin position="478"/>
        <end position="540"/>
    </location>
</feature>
<dbReference type="PROSITE" id="PS00138">
    <property type="entry name" value="SUBTILASE_SER"/>
    <property type="match status" value="1"/>
</dbReference>
<evidence type="ECO:0000256" key="7">
    <source>
        <dbReference type="ARBA" id="ARBA00022729"/>
    </source>
</evidence>
<organism evidence="15 16">
    <name type="scientific">Alkalicoccus urumqiensis</name>
    <name type="common">Bacillus urumqiensis</name>
    <dbReference type="NCBI Taxonomy" id="1548213"/>
    <lineage>
        <taxon>Bacteria</taxon>
        <taxon>Bacillati</taxon>
        <taxon>Bacillota</taxon>
        <taxon>Bacilli</taxon>
        <taxon>Bacillales</taxon>
        <taxon>Bacillaceae</taxon>
        <taxon>Alkalicoccus</taxon>
    </lineage>
</organism>
<protein>
    <recommendedName>
        <fullName evidence="14">SLH domain-containing protein</fullName>
    </recommendedName>
</protein>
<dbReference type="Pfam" id="PF00395">
    <property type="entry name" value="SLH"/>
    <property type="match status" value="3"/>
</dbReference>
<dbReference type="CDD" id="cd07477">
    <property type="entry name" value="Peptidases_S8_Subtilisin_subset"/>
    <property type="match status" value="1"/>
</dbReference>
<keyword evidence="7 13" id="KW-0732">Signal</keyword>
<feature type="signal peptide" evidence="13">
    <location>
        <begin position="1"/>
        <end position="23"/>
    </location>
</feature>
<evidence type="ECO:0000256" key="6">
    <source>
        <dbReference type="ARBA" id="ARBA00022723"/>
    </source>
</evidence>
<keyword evidence="5 11" id="KW-0645">Protease</keyword>
<dbReference type="PROSITE" id="PS00137">
    <property type="entry name" value="SUBTILASE_HIS"/>
    <property type="match status" value="1"/>
</dbReference>
<dbReference type="SUPFAM" id="SSF52743">
    <property type="entry name" value="Subtilisin-like"/>
    <property type="match status" value="1"/>
</dbReference>
<evidence type="ECO:0000313" key="15">
    <source>
        <dbReference type="EMBL" id="PRO65799.1"/>
    </source>
</evidence>
<dbReference type="GO" id="GO:0004252">
    <property type="term" value="F:serine-type endopeptidase activity"/>
    <property type="evidence" value="ECO:0007669"/>
    <property type="project" value="UniProtKB-UniRule"/>
</dbReference>
<dbReference type="GO" id="GO:0006508">
    <property type="term" value="P:proteolysis"/>
    <property type="evidence" value="ECO:0007669"/>
    <property type="project" value="UniProtKB-KW"/>
</dbReference>
<dbReference type="EMBL" id="PVNS01000006">
    <property type="protein sequence ID" value="PRO65799.1"/>
    <property type="molecule type" value="Genomic_DNA"/>
</dbReference>
<reference evidence="15 16" key="1">
    <citation type="submission" date="2018-03" db="EMBL/GenBank/DDBJ databases">
        <title>Bacillus urumqiensis sp. nov., a moderately haloalkaliphilic bacterium isolated from a salt lake.</title>
        <authorList>
            <person name="Zhao B."/>
            <person name="Liao Z."/>
        </authorList>
    </citation>
    <scope>NUCLEOTIDE SEQUENCE [LARGE SCALE GENOMIC DNA]</scope>
    <source>
        <strain evidence="15 16">BZ-SZ-XJ18</strain>
    </source>
</reference>
<evidence type="ECO:0000256" key="3">
    <source>
        <dbReference type="ARBA" id="ARBA00011073"/>
    </source>
</evidence>
<evidence type="ECO:0000313" key="16">
    <source>
        <dbReference type="Proteomes" id="UP000243650"/>
    </source>
</evidence>
<sequence>MKHILTAAAGVAVFAAGAGTLSAAEEHTYLILFEDEAAPEMVEEAGGDVDLVLEELDLITAALSEEEAAALLLEDEILSIDVDEETQLELPIEEPADDGLFSIASTNWGYNKVNVQSAADAGLDGSGISVAVLDTGISTTHPDLDVADGYNFFSNNTNYDDDNGHGSHVAGILAGTGNLTGVAPGVDLYAVKIMDDRGQGRHSVMAAGIDWALEKDIDIINMSIGGEETSRTLELATRRAEEHGTMLVAAAGNRGATAGLTTTVDYPGRLDNVIAVGALDQQDRRASFSGYGPQVEVSAPGTGIYSAGTGRTYLRKSGTSMATPYVSGMLAIMMEAQPSKEPVELRSQLRTWVQPLGTTQPNRNTGYGRVIFPNNIEIEEAPAEPVIDIQARADSITTERATVNVNWEDRERPEGSTYVLRRNGERVYAGTDQRYTDTITADGDYRYTVRVRQSSDNVSPVMTSSELRIRLNDPYADVLSRYHDVAENGWYVSEVAPLIEKGLIGGYESAEGPELRPLQPITRAEAVTILARERGWNTIDRSTTFPDVSDRHFARGSIAEAERRNVIGGYADGTVRPNDPISRAELTVMLSRVYSYPAQREAPAFTDVRTDRYYSGSLLQLLRAGIIDGYPDNTFRPDNEVTRAEFAVMVNRTLNQ</sequence>
<dbReference type="PANTHER" id="PTHR43806">
    <property type="entry name" value="PEPTIDASE S8"/>
    <property type="match status" value="1"/>
</dbReference>
<gene>
    <name evidence="15" type="ORF">C6I21_07835</name>
</gene>
<dbReference type="Pfam" id="PF00082">
    <property type="entry name" value="Peptidase_S8"/>
    <property type="match status" value="1"/>
</dbReference>
<evidence type="ECO:0000256" key="10">
    <source>
        <dbReference type="ARBA" id="ARBA00022837"/>
    </source>
</evidence>
<dbReference type="InterPro" id="IPR034202">
    <property type="entry name" value="Subtilisin_Carlsberg-like"/>
</dbReference>
<keyword evidence="9 11" id="KW-0720">Serine protease</keyword>
<dbReference type="InterPro" id="IPR050131">
    <property type="entry name" value="Peptidase_S8_subtilisin-like"/>
</dbReference>
<accession>A0A2P6MHN0</accession>
<feature type="chain" id="PRO_5015118075" description="SLH domain-containing protein" evidence="13">
    <location>
        <begin position="24"/>
        <end position="656"/>
    </location>
</feature>
<evidence type="ECO:0000256" key="5">
    <source>
        <dbReference type="ARBA" id="ARBA00022670"/>
    </source>
</evidence>
<evidence type="ECO:0000256" key="1">
    <source>
        <dbReference type="ARBA" id="ARBA00001913"/>
    </source>
</evidence>
<comment type="subcellular location">
    <subcellularLocation>
        <location evidence="2">Secreted</location>
    </subcellularLocation>
</comment>
<evidence type="ECO:0000256" key="2">
    <source>
        <dbReference type="ARBA" id="ARBA00004613"/>
    </source>
</evidence>
<dbReference type="PANTHER" id="PTHR43806:SF11">
    <property type="entry name" value="CEREVISIN-RELATED"/>
    <property type="match status" value="1"/>
</dbReference>
<keyword evidence="16" id="KW-1185">Reference proteome</keyword>
<dbReference type="InterPro" id="IPR023828">
    <property type="entry name" value="Peptidase_S8_Ser-AS"/>
</dbReference>
<dbReference type="AlphaFoldDB" id="A0A2P6MHN0"/>
<dbReference type="InterPro" id="IPR037045">
    <property type="entry name" value="S8pro/Inhibitor_I9_sf"/>
</dbReference>
<dbReference type="PROSITE" id="PS00136">
    <property type="entry name" value="SUBTILASE_ASP"/>
    <property type="match status" value="1"/>
</dbReference>
<keyword evidence="8 11" id="KW-0378">Hydrolase</keyword>
<feature type="domain" description="SLH" evidence="14">
    <location>
        <begin position="541"/>
        <end position="599"/>
    </location>
</feature>
<dbReference type="PROSITE" id="PS51272">
    <property type="entry name" value="SLH"/>
    <property type="match status" value="3"/>
</dbReference>
<dbReference type="InterPro" id="IPR023827">
    <property type="entry name" value="Peptidase_S8_Asp-AS"/>
</dbReference>
<dbReference type="InterPro" id="IPR036852">
    <property type="entry name" value="Peptidase_S8/S53_dom_sf"/>
</dbReference>
<feature type="active site" description="Charge relay system" evidence="11">
    <location>
        <position position="320"/>
    </location>
</feature>
<dbReference type="Proteomes" id="UP000243650">
    <property type="component" value="Unassembled WGS sequence"/>
</dbReference>
<dbReference type="GO" id="GO:0005576">
    <property type="term" value="C:extracellular region"/>
    <property type="evidence" value="ECO:0007669"/>
    <property type="project" value="UniProtKB-SubCell"/>
</dbReference>
<keyword evidence="4" id="KW-0964">Secreted</keyword>
<dbReference type="RefSeq" id="WP_105958895.1">
    <property type="nucleotide sequence ID" value="NZ_PVNS01000006.1"/>
</dbReference>
<dbReference type="InterPro" id="IPR000209">
    <property type="entry name" value="Peptidase_S8/S53_dom"/>
</dbReference>
<dbReference type="InterPro" id="IPR015500">
    <property type="entry name" value="Peptidase_S8_subtilisin-rel"/>
</dbReference>
<evidence type="ECO:0000256" key="13">
    <source>
        <dbReference type="SAM" id="SignalP"/>
    </source>
</evidence>
<feature type="active site" description="Charge relay system" evidence="11">
    <location>
        <position position="165"/>
    </location>
</feature>
<dbReference type="Gene3D" id="3.40.50.200">
    <property type="entry name" value="Peptidase S8/S53 domain"/>
    <property type="match status" value="1"/>
</dbReference>
<dbReference type="GO" id="GO:0046872">
    <property type="term" value="F:metal ion binding"/>
    <property type="evidence" value="ECO:0007669"/>
    <property type="project" value="UniProtKB-KW"/>
</dbReference>
<evidence type="ECO:0000259" key="14">
    <source>
        <dbReference type="PROSITE" id="PS51272"/>
    </source>
</evidence>
<evidence type="ECO:0000256" key="9">
    <source>
        <dbReference type="ARBA" id="ARBA00022825"/>
    </source>
</evidence>
<evidence type="ECO:0000256" key="12">
    <source>
        <dbReference type="RuleBase" id="RU003355"/>
    </source>
</evidence>
<proteinExistence type="inferred from homology"/>
<comment type="caution">
    <text evidence="15">The sequence shown here is derived from an EMBL/GenBank/DDBJ whole genome shotgun (WGS) entry which is preliminary data.</text>
</comment>
<comment type="cofactor">
    <cofactor evidence="1">
        <name>Ca(2+)</name>
        <dbReference type="ChEBI" id="CHEBI:29108"/>
    </cofactor>
</comment>
<dbReference type="InterPro" id="IPR001119">
    <property type="entry name" value="SLH_dom"/>
</dbReference>
<feature type="domain" description="SLH" evidence="14">
    <location>
        <begin position="601"/>
        <end position="656"/>
    </location>
</feature>
<keyword evidence="10" id="KW-0106">Calcium</keyword>
<dbReference type="OrthoDB" id="9798386at2"/>
<evidence type="ECO:0000256" key="4">
    <source>
        <dbReference type="ARBA" id="ARBA00022525"/>
    </source>
</evidence>
<evidence type="ECO:0000256" key="11">
    <source>
        <dbReference type="PROSITE-ProRule" id="PRU01240"/>
    </source>
</evidence>
<dbReference type="PRINTS" id="PR00723">
    <property type="entry name" value="SUBTILISIN"/>
</dbReference>